<dbReference type="NCBIfam" id="TIGR01965">
    <property type="entry name" value="VCBS_repeat"/>
    <property type="match status" value="4"/>
</dbReference>
<feature type="region of interest" description="Disordered" evidence="1">
    <location>
        <begin position="1"/>
        <end position="29"/>
    </location>
</feature>
<gene>
    <name evidence="4" type="ORF">GRI69_08400</name>
</gene>
<dbReference type="InterPro" id="IPR040853">
    <property type="entry name" value="RapA2_cadherin-like"/>
</dbReference>
<dbReference type="Gene3D" id="2.60.40.10">
    <property type="entry name" value="Immunoglobulins"/>
    <property type="match status" value="2"/>
</dbReference>
<name>A0A844XS85_9SPHN</name>
<dbReference type="InterPro" id="IPR010221">
    <property type="entry name" value="VCBS_dom"/>
</dbReference>
<feature type="compositionally biased region" description="Polar residues" evidence="1">
    <location>
        <begin position="17"/>
        <end position="29"/>
    </location>
</feature>
<evidence type="ECO:0000313" key="4">
    <source>
        <dbReference type="EMBL" id="MXO48274.1"/>
    </source>
</evidence>
<feature type="domain" description="RapA2 cadherin-like" evidence="2">
    <location>
        <begin position="1002"/>
        <end position="1087"/>
    </location>
</feature>
<keyword evidence="5" id="KW-1185">Reference proteome</keyword>
<evidence type="ECO:0000259" key="3">
    <source>
        <dbReference type="Pfam" id="PF19116"/>
    </source>
</evidence>
<dbReference type="Proteomes" id="UP000448199">
    <property type="component" value="Unassembled WGS sequence"/>
</dbReference>
<feature type="compositionally biased region" description="Acidic residues" evidence="1">
    <location>
        <begin position="446"/>
        <end position="461"/>
    </location>
</feature>
<dbReference type="Pfam" id="PF19116">
    <property type="entry name" value="DUF5801"/>
    <property type="match status" value="5"/>
</dbReference>
<proteinExistence type="predicted"/>
<sequence length="3657" mass="368555">MDEMDSFETRNEFAAQDSDTASESQATDMQGNSVQAMNLRNADIVLRPDADGVVVLPEGASLDNMTAVGRDLVIVLDDGTRIVIPDGAIIVPQIVIDGVTVPAANLAALLTGNEPQPAAGDPQSSGGNFEVDPGNIQAAYALGDLLPYTQLQFPQPEEREIIPALAERDPDIVIETPDNPVGVINAIATVDEDGLPGRTIDGASEPEGTRSETNSETASGTIVFNAPDGVGSVLINGVAITSVGQTFQGETGTLTITSIDLASGRIGFSFTLQDNMVGGELDGSFVMSVIDSDGDRADANLQIRIIDDAPIAADDANSVAAGTFGPIAGSVLVNDEPGADGYAAGGPVTGFANDSGSAEPGDTLVGTYGELTLNADGSYSYTRYFNTPGGVSEEFTYTITDADGSTSTATLTIDIGDANDAITNVPDGEDETVVEEGQLPPTTDTRDDEPEGSDFDGDDETATGTITFTSPDGVGSVSVGGTVIDPTNLPQVVVSDDTGTLTVIDYTYDPVTGEGTITYEYELTDNTGDPEGTTVDFPIVVIDLDGDVAEDDLVITIIDDVPEAFDDTGAQGEENAPITVDALANDITGADGVDLATGVAVVDGTLSGDGSVAYNGDGTFTYTPGAGEEGTVTFDYTITDGDGDTSTATVTITLQPDSAPEIAVAGQDTVFEEALGARGDEPAGSNAASDGEFASGSITIATGGDSVDTLVINGVDVTGGGTVTTDRGVLTVSVTDGAYSYSYELTDNTLTDPDSDSFTLVVTDSDGDTAQTTLVVSIVDDNPSAADDANSIAAGEYGPVGGNVLANDVEGADGAVVTSYTGANGTGSAGDTIQGEYGTLTIAGDGSYSYTRNPGTEGGVSDSFTYTITDGDGDTATANLVIAIADSPVVLDLPVAGEEGTLVDEAGLPAGSDAASDSEFTSGTFTYDAPDGPAAVTIGGESVTAVGQTITGSFGTLTITSIANGAIGYTYELTTNTDGDDTFDSFEVTVTDQDGDVASGDLDIAIVDDVPTAVADTDSVTEDGPLTADGNVITNAEANGDNGGDTTGADGASVTDVSFGGNAGTVSGATAGAYGSLVLNANGSYTYTLDNSNEFVQGLDSSESLTEVFTYTLTDGDGDTSVTTLTVTINGDDDIVTINGLDLQTPELTVDEDDLADGSSPDAAALTPAGNFTVDSPDGLDTLTVGGVQVWGGGESYPISIPGAYGTVNVTGVTVTTDANGDVIAATVSYEYELSDNTLDHTVDGEDQLVDSLDVVATDSDGSQDTASLDIAVVDDVPTANDDSAGQGAENAPIVIDALANDVFGADGVLTADGVSVVVSSQGAQGTATYDPATGLFTYTPAPGAGSNGQLTDSFTYTITDQDGDSSTATVTVDLQPDSEPSGGTAAAAVDDDGLPGGNPDSTAGDLDANAGDDPADTSDASFTGALTFDVGNDGPATITFGSGLDGSSVMLGSEMVTYSVSGNTLTASSDRGDIFTVEITDPATGEYTVTLLQNVLHTAGNDENDALATIGFTVTDSEGETADTTLDITFDDDAPTATDNTNSVVEGATVTGNILTDDDGFGVDANGADGTLTILAVSGSGSSDDGAPFVVTGTYGELTVNADGSYSYESFANATNADAIDSFTYQIVDADGDISEAALDIDITNVAGTVEDDEATVNEAGLPTGSDAPSDSEIDADGQITVVDATGTFTYVLTDPAGGNYGTLTLDSVTGEYTYTLDTNVDGDSITLDQGGDNGTNTVTGQESFGYEVYDEFNNLIGSGTINVDIVDDVPTATDQALINVAEDAADISGNVMTDGTPDTEGADGASVTAITVGAQTVAVPQDGSDATLMTANGTYTIDMDGNWTFDPNPGLDQSSGAIVADFSYTLTDGDGDTDTATQPIRILDGTGPNDPEAVSLTVDDQNLADGSTPAGPDSDSETINFVPGSDPFESIVFGDTSGLDGGLTWARVDDFTITGSDGGRLVVTLTLNVVGDDATVTATLNDNYLGHASQGDELDALGSVDVIATDIDGDTATGSVAVNVSDDVPTLEATAPGAGSIEVDETDLGTPAGADFSGLFTPDYNADGPGSVGNYMLGLTASATGLVDTASGEAVVATLVGGTIEGRTESGGELVFTITVDADGNVELTQERAVVHADETDPDDATGLPGNLVTLTATVTDGDGDTADATANIGGAFSFRDDGPAIDASVVDGNAVTLTTQDAETIGAGSDTAVSTANFGGAFTVASSAYGADGAGSIAWDFSLAIDNAASGLTSDGVPVTLSLNGDVVEGRANGTLVFTVSVDDSTGEVTLTQFEEIDHDLPGSDDNYDSQLEALGDGVLSLSGTATITDGDGDTAEETVVLDLGGNIQFADDGPSIDAAVVDGDAVTLTTQDADTVGGTDTDVSIANFGGAFSIAASSYGADGAGSIVWDFSLTVDQAASNLSSDGVPVTLSLNGDVVEGRANGTLVFTLEVNETTGAVTLTQYEEIDHDLPGADGNYDSQLQALGNGLVTLSGTATITDGDGDTAEETVTLDLGGNVRFADDGPSIDAAVVDGDAVTLTTQDADTVGGADTDTSIADFGGAFSVASSDYGADGAGSIAWAYSLVIDNPTSGLTSGGVPVTLTMNGDVVEGRANGTLVFTAAVNGTTGVVTLTQYEVIDHDLPGDTTGFDSQLETLADGVLSLSGTATITDGDGDTAEETVVLDLGGNIRFADDGPIADPDTNSLTEDTASVGGNVIADDAFGADGAGDPAVTAVTGFNGTAGTVGGSTAGEFGTLSLNDDGTYTYTLNTAAVQNLDDGESEVDSFTYTIVDADGDTSTTTLDITITGANDAPMAENDTNWVLDVTVGADPTTSGNVLQDLDHPGAPSGSFADVADTDVDGDTLSVTGVTGGTVGASLAGTYGAIVINANGTYTYTLDSDNAAVDALGDGETLTDTFTYTVSDGDATDTATVEITIFGTNDAPVVGTAVAAVSDEGLAGGNVDGVGTPTDTTNSAIAMGTVTITDADGDAQTVTLGTPTSGALSSGGDPVLWTTQDGGQTLVGYTTNVNNPVVTITIDNDGDFTVTQFQQIDHPDTSVEDVDSIVIPVSSNDGTTTVTNPNAISVSFEDDSPIIGAFSPDDQVIPNEDGSTADGTFVYSPGGDGHGEFTITGPVIDGIVYQPLEHGLLDLTDDGVANPVQGTTLTGTNADGTVDIFTFQVDAEGNYLFTLLEPDAGDTETVSLLGLTAGGPQAFVQTPDGRIEFSSADGINSSTVGFGVANQFVGAGESFAVEFHSPGQPGNQNPLVNPDFVSSAVLTNDRDGGSVVYQITVYNDADGTSEVVYNGTITTSETLIDPTTLDTFNRFEVVAVSGGGQGARFTALSFTKQILPDEQQFDFDVSATDSDGDATAIASISVLVDPDAPSSMASLSKFSLDSTLVQQDGANDNALFASSSTATKTTSDPRMDMRPMEMATVAAMASGFFMPEMQSQFDQTIGDRVSADRDMVNFEFAPAAEVQAPEMLEPEAMSFDGFVQTDQIDPREPTMSNIMEGESASKAPQAEFGSNLQNEGVDFAQGVDAGPQLAGGPSVFEGFAGGDAASAMEALLMLEAPAKMAEAGPAKEPGKGVGETVAEIAAEAEVDAIVDHFAANDGPAMAVTPPEGLLDSMIGNEVALHAMGMMPQDQNDEAAALAAASA</sequence>
<dbReference type="Pfam" id="PF17963">
    <property type="entry name" value="Big_9"/>
    <property type="match status" value="5"/>
</dbReference>
<dbReference type="Pfam" id="PF17803">
    <property type="entry name" value="Cadherin_4"/>
    <property type="match status" value="2"/>
</dbReference>
<dbReference type="Gene3D" id="2.60.40.3440">
    <property type="match status" value="3"/>
</dbReference>
<accession>A0A844XS85</accession>
<dbReference type="NCBIfam" id="NF012211">
    <property type="entry name" value="tand_rpt_95"/>
    <property type="match status" value="2"/>
</dbReference>
<feature type="domain" description="DUF5801" evidence="3">
    <location>
        <begin position="1414"/>
        <end position="1529"/>
    </location>
</feature>
<evidence type="ECO:0000256" key="1">
    <source>
        <dbReference type="SAM" id="MobiDB-lite"/>
    </source>
</evidence>
<dbReference type="EMBL" id="WTYC01000003">
    <property type="protein sequence ID" value="MXO48274.1"/>
    <property type="molecule type" value="Genomic_DNA"/>
</dbReference>
<comment type="caution">
    <text evidence="4">The sequence shown here is derived from an EMBL/GenBank/DDBJ whole genome shotgun (WGS) entry which is preliminary data.</text>
</comment>
<feature type="domain" description="RapA2 cadherin-like" evidence="2">
    <location>
        <begin position="2801"/>
        <end position="2895"/>
    </location>
</feature>
<evidence type="ECO:0000313" key="5">
    <source>
        <dbReference type="Proteomes" id="UP000448199"/>
    </source>
</evidence>
<feature type="domain" description="DUF5801" evidence="3">
    <location>
        <begin position="2381"/>
        <end position="2512"/>
    </location>
</feature>
<organism evidence="4 5">
    <name type="scientific">Qipengyuania vulgaris</name>
    <dbReference type="NCBI Taxonomy" id="291985"/>
    <lineage>
        <taxon>Bacteria</taxon>
        <taxon>Pseudomonadati</taxon>
        <taxon>Pseudomonadota</taxon>
        <taxon>Alphaproteobacteria</taxon>
        <taxon>Sphingomonadales</taxon>
        <taxon>Erythrobacteraceae</taxon>
        <taxon>Qipengyuania</taxon>
    </lineage>
</organism>
<feature type="domain" description="DUF5801" evidence="3">
    <location>
        <begin position="2039"/>
        <end position="2172"/>
    </location>
</feature>
<feature type="region of interest" description="Disordered" evidence="1">
    <location>
        <begin position="421"/>
        <end position="473"/>
    </location>
</feature>
<feature type="domain" description="DUF5801" evidence="3">
    <location>
        <begin position="2208"/>
        <end position="2339"/>
    </location>
</feature>
<dbReference type="InterPro" id="IPR043824">
    <property type="entry name" value="DUF5801"/>
</dbReference>
<feature type="domain" description="DUF5801" evidence="3">
    <location>
        <begin position="2552"/>
        <end position="2681"/>
    </location>
</feature>
<protein>
    <submittedName>
        <fullName evidence="4">Tandem-95 repeat protein</fullName>
    </submittedName>
</protein>
<reference evidence="4 5" key="1">
    <citation type="submission" date="2019-12" db="EMBL/GenBank/DDBJ databases">
        <title>Genomic-based taxomic classification of the family Erythrobacteraceae.</title>
        <authorList>
            <person name="Xu L."/>
        </authorList>
    </citation>
    <scope>NUCLEOTIDE SEQUENCE [LARGE SCALE GENOMIC DNA]</scope>
    <source>
        <strain evidence="4 5">DSM 17792</strain>
    </source>
</reference>
<dbReference type="InterPro" id="IPR013783">
    <property type="entry name" value="Ig-like_fold"/>
</dbReference>
<feature type="compositionally biased region" description="Polar residues" evidence="1">
    <location>
        <begin position="1360"/>
        <end position="1373"/>
    </location>
</feature>
<feature type="region of interest" description="Disordered" evidence="1">
    <location>
        <begin position="195"/>
        <end position="217"/>
    </location>
</feature>
<evidence type="ECO:0000259" key="2">
    <source>
        <dbReference type="Pfam" id="PF17803"/>
    </source>
</evidence>
<feature type="region of interest" description="Disordered" evidence="1">
    <location>
        <begin position="1360"/>
        <end position="1421"/>
    </location>
</feature>